<keyword evidence="1" id="KW-0378">Hydrolase</keyword>
<name>A0A6G9Z398_9NOCA</name>
<dbReference type="Gene3D" id="3.40.50.1000">
    <property type="entry name" value="HAD superfamily/HAD-like"/>
    <property type="match status" value="1"/>
</dbReference>
<dbReference type="PANTHER" id="PTHR43434:SF1">
    <property type="entry name" value="PHOSPHOGLYCOLATE PHOSPHATASE"/>
    <property type="match status" value="1"/>
</dbReference>
<dbReference type="GO" id="GO:0008967">
    <property type="term" value="F:phosphoglycolate phosphatase activity"/>
    <property type="evidence" value="ECO:0007669"/>
    <property type="project" value="TreeGrafter"/>
</dbReference>
<dbReference type="AlphaFoldDB" id="A0A6G9Z398"/>
<sequence length="233" mass="25369">MCTLLVLWDIDHTLIENHGVNKEIYAQAFEFLTGRPTQHRARTEGRTEPEILRNMLIEHGIEPNSDNMIRMLEALDSATLSKFAILRERGHELPGARDALTALQSASDIIQSVLSGNIKPNAVTKLSAFALERFIDFEVGGYGSDDNVRDNLVAVAQERATVKYGVEFEKSNTVLIGDTSRDVQAGRNGGAHVIAVATGSESAEELQAAGADMVLPDLRDTQAVVKAIRSLAD</sequence>
<accession>A0A6G9Z398</accession>
<reference evidence="1 2" key="1">
    <citation type="journal article" date="2019" name="ACS Chem. Biol.">
        <title>Identification and Mobilization of a Cryptic Antibiotic Biosynthesis Gene Locus from a Human-Pathogenic Nocardia Isolate.</title>
        <authorList>
            <person name="Herisse M."/>
            <person name="Ishida K."/>
            <person name="Porter J.L."/>
            <person name="Howden B."/>
            <person name="Hertweck C."/>
            <person name="Stinear T.P."/>
            <person name="Pidot S.J."/>
        </authorList>
    </citation>
    <scope>NUCLEOTIDE SEQUENCE [LARGE SCALE GENOMIC DNA]</scope>
    <source>
        <strain evidence="1 2">AUSMDU00012715</strain>
    </source>
</reference>
<gene>
    <name evidence="1" type="ORF">F6W96_19095</name>
</gene>
<dbReference type="Gene3D" id="1.10.150.240">
    <property type="entry name" value="Putative phosphatase, domain 2"/>
    <property type="match status" value="1"/>
</dbReference>
<dbReference type="InterPro" id="IPR050155">
    <property type="entry name" value="HAD-like_hydrolase_sf"/>
</dbReference>
<dbReference type="InterPro" id="IPR023198">
    <property type="entry name" value="PGP-like_dom2"/>
</dbReference>
<dbReference type="EMBL" id="CP046173">
    <property type="protein sequence ID" value="QIS20085.1"/>
    <property type="molecule type" value="Genomic_DNA"/>
</dbReference>
<proteinExistence type="predicted"/>
<dbReference type="PANTHER" id="PTHR43434">
    <property type="entry name" value="PHOSPHOGLYCOLATE PHOSPHATASE"/>
    <property type="match status" value="1"/>
</dbReference>
<dbReference type="GO" id="GO:0006281">
    <property type="term" value="P:DNA repair"/>
    <property type="evidence" value="ECO:0007669"/>
    <property type="project" value="TreeGrafter"/>
</dbReference>
<evidence type="ECO:0000313" key="1">
    <source>
        <dbReference type="EMBL" id="QIS20085.1"/>
    </source>
</evidence>
<dbReference type="SUPFAM" id="SSF56784">
    <property type="entry name" value="HAD-like"/>
    <property type="match status" value="1"/>
</dbReference>
<organism evidence="1 2">
    <name type="scientific">Nocardia terpenica</name>
    <dbReference type="NCBI Taxonomy" id="455432"/>
    <lineage>
        <taxon>Bacteria</taxon>
        <taxon>Bacillati</taxon>
        <taxon>Actinomycetota</taxon>
        <taxon>Actinomycetes</taxon>
        <taxon>Mycobacteriales</taxon>
        <taxon>Nocardiaceae</taxon>
        <taxon>Nocardia</taxon>
    </lineage>
</organism>
<dbReference type="SFLD" id="SFLDG01129">
    <property type="entry name" value="C1.5:_HAD__Beta-PGM__Phosphata"/>
    <property type="match status" value="1"/>
</dbReference>
<dbReference type="InterPro" id="IPR036412">
    <property type="entry name" value="HAD-like_sf"/>
</dbReference>
<dbReference type="SFLD" id="SFLDS00003">
    <property type="entry name" value="Haloacid_Dehalogenase"/>
    <property type="match status" value="1"/>
</dbReference>
<dbReference type="InterPro" id="IPR023214">
    <property type="entry name" value="HAD_sf"/>
</dbReference>
<dbReference type="RefSeq" id="WP_167487442.1">
    <property type="nucleotide sequence ID" value="NZ_CP046173.1"/>
</dbReference>
<evidence type="ECO:0000313" key="2">
    <source>
        <dbReference type="Proteomes" id="UP000500953"/>
    </source>
</evidence>
<dbReference type="Pfam" id="PF13242">
    <property type="entry name" value="Hydrolase_like"/>
    <property type="match status" value="1"/>
</dbReference>
<dbReference type="Proteomes" id="UP000500953">
    <property type="component" value="Chromosome"/>
</dbReference>
<protein>
    <submittedName>
        <fullName evidence="1">HAD hydrolase-like protein</fullName>
    </submittedName>
</protein>